<reference evidence="1" key="1">
    <citation type="submission" date="2013-07" db="EMBL/GenBank/DDBJ databases">
        <title>The genome of Eucalyptus grandis.</title>
        <authorList>
            <person name="Schmutz J."/>
            <person name="Hayes R."/>
            <person name="Myburg A."/>
            <person name="Tuskan G."/>
            <person name="Grattapaglia D."/>
            <person name="Rokhsar D.S."/>
        </authorList>
    </citation>
    <scope>NUCLEOTIDE SEQUENCE</scope>
    <source>
        <tissue evidence="1">Leaf extractions</tissue>
    </source>
</reference>
<dbReference type="STRING" id="71139.A0A059C503"/>
<accession>A0A059C503</accession>
<dbReference type="PANTHER" id="PTHR10539:SF0">
    <property type="entry name" value="26S PROTEASOME NON-ATPASE REGULATORY SUBUNIT 13"/>
    <property type="match status" value="1"/>
</dbReference>
<dbReference type="AlphaFoldDB" id="A0A059C503"/>
<organism evidence="1">
    <name type="scientific">Eucalyptus grandis</name>
    <name type="common">Flooded gum</name>
    <dbReference type="NCBI Taxonomy" id="71139"/>
    <lineage>
        <taxon>Eukaryota</taxon>
        <taxon>Viridiplantae</taxon>
        <taxon>Streptophyta</taxon>
        <taxon>Embryophyta</taxon>
        <taxon>Tracheophyta</taxon>
        <taxon>Spermatophyta</taxon>
        <taxon>Magnoliopsida</taxon>
        <taxon>eudicotyledons</taxon>
        <taxon>Gunneridae</taxon>
        <taxon>Pentapetalae</taxon>
        <taxon>rosids</taxon>
        <taxon>malvids</taxon>
        <taxon>Myrtales</taxon>
        <taxon>Myrtaceae</taxon>
        <taxon>Myrtoideae</taxon>
        <taxon>Eucalypteae</taxon>
        <taxon>Eucalyptus</taxon>
    </lineage>
</organism>
<sequence length="161" mass="18597">MAAKCNKGFLSIVFLHQNLSEIKSLLGTKVKWMYYILKAFNAGDLQRYRELCHVHKAALNAQPGLVENDKKLLEKINILCLMEIIFRHMGSEDLLFFPISLQCWLISKVQVEGTMHVSWVQPRVLGILQVKFLRDWLDGWLDKVHTALLSMEAETPYLVIV</sequence>
<evidence type="ECO:0008006" key="2">
    <source>
        <dbReference type="Google" id="ProtNLM"/>
    </source>
</evidence>
<name>A0A059C503_EUCGR</name>
<evidence type="ECO:0000313" key="1">
    <source>
        <dbReference type="EMBL" id="KCW73543.1"/>
    </source>
</evidence>
<dbReference type="InParanoid" id="A0A059C503"/>
<proteinExistence type="predicted"/>
<dbReference type="PANTHER" id="PTHR10539">
    <property type="entry name" value="26S PROTEASOME NON-ATPASE REGULATORY SUBUNIT 13"/>
    <property type="match status" value="1"/>
</dbReference>
<dbReference type="Gramene" id="KCW73543">
    <property type="protein sequence ID" value="KCW73543"/>
    <property type="gene ID" value="EUGRSUZ_E02062"/>
</dbReference>
<dbReference type="GO" id="GO:0008541">
    <property type="term" value="C:proteasome regulatory particle, lid subcomplex"/>
    <property type="evidence" value="ECO:0000318"/>
    <property type="project" value="GO_Central"/>
</dbReference>
<protein>
    <recommendedName>
        <fullName evidence="2">PCI domain-containing protein</fullName>
    </recommendedName>
</protein>
<dbReference type="InterPro" id="IPR035298">
    <property type="entry name" value="PSMD13"/>
</dbReference>
<dbReference type="GO" id="GO:0006511">
    <property type="term" value="P:ubiquitin-dependent protein catabolic process"/>
    <property type="evidence" value="ECO:0000318"/>
    <property type="project" value="GO_Central"/>
</dbReference>
<dbReference type="GO" id="GO:0005634">
    <property type="term" value="C:nucleus"/>
    <property type="evidence" value="ECO:0000318"/>
    <property type="project" value="GO_Central"/>
</dbReference>
<dbReference type="GO" id="GO:0005829">
    <property type="term" value="C:cytosol"/>
    <property type="evidence" value="ECO:0000318"/>
    <property type="project" value="GO_Central"/>
</dbReference>
<gene>
    <name evidence="1" type="ORF">EUGRSUZ_E02062</name>
</gene>
<dbReference type="GO" id="GO:0005198">
    <property type="term" value="F:structural molecule activity"/>
    <property type="evidence" value="ECO:0000318"/>
    <property type="project" value="GO_Central"/>
</dbReference>
<dbReference type="EMBL" id="KK198757">
    <property type="protein sequence ID" value="KCW73543.1"/>
    <property type="molecule type" value="Genomic_DNA"/>
</dbReference>